<dbReference type="PANTHER" id="PTHR12001">
    <property type="entry name" value="GERANYLGERANYL PYROPHOSPHATE SYNTHASE"/>
    <property type="match status" value="1"/>
</dbReference>
<dbReference type="GO" id="GO:0046872">
    <property type="term" value="F:metal ion binding"/>
    <property type="evidence" value="ECO:0007669"/>
    <property type="project" value="UniProtKB-KW"/>
</dbReference>
<evidence type="ECO:0000313" key="8">
    <source>
        <dbReference type="Proteomes" id="UP000516421"/>
    </source>
</evidence>
<reference evidence="7 8" key="1">
    <citation type="submission" date="2020-09" db="EMBL/GenBank/DDBJ databases">
        <title>Investigation of environmental microbe.</title>
        <authorList>
            <person name="Ou Y."/>
            <person name="Kang Q."/>
        </authorList>
    </citation>
    <scope>NUCLEOTIDE SEQUENCE [LARGE SCALE GENOMIC DNA]</scope>
    <source>
        <strain evidence="7 8">KJZ-9</strain>
    </source>
</reference>
<organism evidence="7 8">
    <name type="scientific">Rothia amarae</name>
    <dbReference type="NCBI Taxonomy" id="169480"/>
    <lineage>
        <taxon>Bacteria</taxon>
        <taxon>Bacillati</taxon>
        <taxon>Actinomycetota</taxon>
        <taxon>Actinomycetes</taxon>
        <taxon>Micrococcales</taxon>
        <taxon>Micrococcaceae</taxon>
        <taxon>Rothia</taxon>
    </lineage>
</organism>
<evidence type="ECO:0000256" key="3">
    <source>
        <dbReference type="ARBA" id="ARBA00022679"/>
    </source>
</evidence>
<name>A0A7H2BMP4_9MICC</name>
<evidence type="ECO:0000313" key="7">
    <source>
        <dbReference type="EMBL" id="QNV40940.1"/>
    </source>
</evidence>
<comment type="similarity">
    <text evidence="2 6">Belongs to the FPP/GGPP synthase family.</text>
</comment>
<keyword evidence="8" id="KW-1185">Reference proteome</keyword>
<dbReference type="GO" id="GO:0004659">
    <property type="term" value="F:prenyltransferase activity"/>
    <property type="evidence" value="ECO:0007669"/>
    <property type="project" value="InterPro"/>
</dbReference>
<protein>
    <submittedName>
        <fullName evidence="7">Polyprenyl synthetase family protein</fullName>
    </submittedName>
</protein>
<evidence type="ECO:0000256" key="5">
    <source>
        <dbReference type="ARBA" id="ARBA00022842"/>
    </source>
</evidence>
<evidence type="ECO:0000256" key="4">
    <source>
        <dbReference type="ARBA" id="ARBA00022723"/>
    </source>
</evidence>
<dbReference type="Gene3D" id="1.10.600.10">
    <property type="entry name" value="Farnesyl Diphosphate Synthase"/>
    <property type="match status" value="1"/>
</dbReference>
<accession>A0A7H2BMP4</accession>
<dbReference type="Proteomes" id="UP000516421">
    <property type="component" value="Chromosome"/>
</dbReference>
<evidence type="ECO:0000256" key="2">
    <source>
        <dbReference type="ARBA" id="ARBA00006706"/>
    </source>
</evidence>
<gene>
    <name evidence="7" type="ORF">IDM48_02730</name>
</gene>
<dbReference type="Pfam" id="PF00348">
    <property type="entry name" value="polyprenyl_synt"/>
    <property type="match status" value="1"/>
</dbReference>
<evidence type="ECO:0000256" key="6">
    <source>
        <dbReference type="RuleBase" id="RU004466"/>
    </source>
</evidence>
<proteinExistence type="inferred from homology"/>
<dbReference type="KEGG" id="rama:IDM48_02730"/>
<dbReference type="SUPFAM" id="SSF48576">
    <property type="entry name" value="Terpenoid synthases"/>
    <property type="match status" value="1"/>
</dbReference>
<dbReference type="CDD" id="cd00685">
    <property type="entry name" value="Trans_IPPS_HT"/>
    <property type="match status" value="1"/>
</dbReference>
<dbReference type="SFLD" id="SFLDS00005">
    <property type="entry name" value="Isoprenoid_Synthase_Type_I"/>
    <property type="match status" value="1"/>
</dbReference>
<dbReference type="InterPro" id="IPR008949">
    <property type="entry name" value="Isoprenoid_synthase_dom_sf"/>
</dbReference>
<dbReference type="AlphaFoldDB" id="A0A7H2BMP4"/>
<dbReference type="InterPro" id="IPR033749">
    <property type="entry name" value="Polyprenyl_synt_CS"/>
</dbReference>
<comment type="cofactor">
    <cofactor evidence="1">
        <name>Mg(2+)</name>
        <dbReference type="ChEBI" id="CHEBI:18420"/>
    </cofactor>
</comment>
<dbReference type="PROSITE" id="PS00444">
    <property type="entry name" value="POLYPRENYL_SYNTHASE_2"/>
    <property type="match status" value="1"/>
</dbReference>
<dbReference type="PANTHER" id="PTHR12001:SF69">
    <property type="entry name" value="ALL TRANS-POLYPRENYL-DIPHOSPHATE SYNTHASE PDSS1"/>
    <property type="match status" value="1"/>
</dbReference>
<dbReference type="EMBL" id="CP061538">
    <property type="protein sequence ID" value="QNV40940.1"/>
    <property type="molecule type" value="Genomic_DNA"/>
</dbReference>
<keyword evidence="3 6" id="KW-0808">Transferase</keyword>
<dbReference type="InterPro" id="IPR000092">
    <property type="entry name" value="Polyprenyl_synt"/>
</dbReference>
<dbReference type="GO" id="GO:0008299">
    <property type="term" value="P:isoprenoid biosynthetic process"/>
    <property type="evidence" value="ECO:0007669"/>
    <property type="project" value="InterPro"/>
</dbReference>
<evidence type="ECO:0000256" key="1">
    <source>
        <dbReference type="ARBA" id="ARBA00001946"/>
    </source>
</evidence>
<keyword evidence="5" id="KW-0460">Magnesium</keyword>
<keyword evidence="4" id="KW-0479">Metal-binding</keyword>
<sequence>MVTDTQHPSESGSATELYGDFDFRLPRGFEVIAQDTKLGPQILESLAEIENRLEQAVAQTSRIADVASRHLLNAGGKRVRPLLTLLAAAAGGEISDEVLDAAVVVELTHLATLYHDDVMDDAPKRRGVDTAQHIWGNSVAILTGDLIFARASGIVADLGQRAMTIQATTFERLVLGQLFETTGPDTDEEILSHYIKVIEGKTGSLIAAAGLYGSSLSGAPESVVQMLGRYGELVGVAFQLADDVIDVTGEGKVSGKTPGTDLREGIPTLPTILLDRQAAAGDVEALRIQGIIRGDLSTDEALEEAVSALSAHAVTQQSWDIAYQWADDAIAAIEPLPESTAKEALKSFAHAVVHREA</sequence>
<dbReference type="SFLD" id="SFLDG01017">
    <property type="entry name" value="Polyprenyl_Transferase_Like"/>
    <property type="match status" value="1"/>
</dbReference>